<dbReference type="Gene3D" id="3.40.50.1450">
    <property type="entry name" value="HybD-like"/>
    <property type="match status" value="1"/>
</dbReference>
<evidence type="ECO:0000256" key="2">
    <source>
        <dbReference type="ARBA" id="ARBA00022670"/>
    </source>
</evidence>
<dbReference type="PANTHER" id="PTHR30302">
    <property type="entry name" value="HYDROGENASE 1 MATURATION PROTEASE"/>
    <property type="match status" value="1"/>
</dbReference>
<dbReference type="STRING" id="460.Lstg_0524"/>
<dbReference type="Proteomes" id="UP000054820">
    <property type="component" value="Unassembled WGS sequence"/>
</dbReference>
<dbReference type="InterPro" id="IPR023430">
    <property type="entry name" value="Pept_HybD-like_dom_sf"/>
</dbReference>
<organism evidence="6 8">
    <name type="scientific">Legionella steigerwaltii</name>
    <dbReference type="NCBI Taxonomy" id="460"/>
    <lineage>
        <taxon>Bacteria</taxon>
        <taxon>Pseudomonadati</taxon>
        <taxon>Pseudomonadota</taxon>
        <taxon>Gammaproteobacteria</taxon>
        <taxon>Legionellales</taxon>
        <taxon>Legionellaceae</taxon>
        <taxon>Legionella</taxon>
    </lineage>
</organism>
<evidence type="ECO:0000256" key="1">
    <source>
        <dbReference type="ARBA" id="ARBA00006814"/>
    </source>
</evidence>
<protein>
    <submittedName>
        <fullName evidence="6">Hydrogenase expression/formation protein</fullName>
    </submittedName>
</protein>
<dbReference type="CDD" id="cd00518">
    <property type="entry name" value="H2MP"/>
    <property type="match status" value="1"/>
</dbReference>
<dbReference type="GO" id="GO:0004190">
    <property type="term" value="F:aspartic-type endopeptidase activity"/>
    <property type="evidence" value="ECO:0007669"/>
    <property type="project" value="UniProtKB-KW"/>
</dbReference>
<keyword evidence="3" id="KW-0064">Aspartyl protease</keyword>
<evidence type="ECO:0000313" key="8">
    <source>
        <dbReference type="Proteomes" id="UP000255110"/>
    </source>
</evidence>
<evidence type="ECO:0000313" key="7">
    <source>
        <dbReference type="Proteomes" id="UP000054820"/>
    </source>
</evidence>
<name>A0A378L6I4_9GAMM</name>
<dbReference type="SUPFAM" id="SSF53163">
    <property type="entry name" value="HybD-like"/>
    <property type="match status" value="1"/>
</dbReference>
<dbReference type="GO" id="GO:0016485">
    <property type="term" value="P:protein processing"/>
    <property type="evidence" value="ECO:0007669"/>
    <property type="project" value="TreeGrafter"/>
</dbReference>
<dbReference type="InterPro" id="IPR000671">
    <property type="entry name" value="Peptidase_A31"/>
</dbReference>
<dbReference type="GO" id="GO:0008047">
    <property type="term" value="F:enzyme activator activity"/>
    <property type="evidence" value="ECO:0007669"/>
    <property type="project" value="InterPro"/>
</dbReference>
<evidence type="ECO:0000313" key="5">
    <source>
        <dbReference type="EMBL" id="KTD80262.1"/>
    </source>
</evidence>
<dbReference type="EMBL" id="UGOY01000001">
    <property type="protein sequence ID" value="STY22344.1"/>
    <property type="molecule type" value="Genomic_DNA"/>
</dbReference>
<keyword evidence="7" id="KW-1185">Reference proteome</keyword>
<reference evidence="6 8" key="2">
    <citation type="submission" date="2018-06" db="EMBL/GenBank/DDBJ databases">
        <authorList>
            <consortium name="Pathogen Informatics"/>
            <person name="Doyle S."/>
        </authorList>
    </citation>
    <scope>NUCLEOTIDE SEQUENCE [LARGE SCALE GENOMIC DNA]</scope>
    <source>
        <strain evidence="6 8">NCTC11991</strain>
    </source>
</reference>
<evidence type="ECO:0000256" key="3">
    <source>
        <dbReference type="ARBA" id="ARBA00022750"/>
    </source>
</evidence>
<dbReference type="AlphaFoldDB" id="A0A378L6I4"/>
<dbReference type="OrthoDB" id="9808862at2"/>
<dbReference type="PANTHER" id="PTHR30302:SF1">
    <property type="entry name" value="HYDROGENASE 2 MATURATION PROTEASE"/>
    <property type="match status" value="1"/>
</dbReference>
<reference evidence="5 7" key="1">
    <citation type="submission" date="2015-11" db="EMBL/GenBank/DDBJ databases">
        <title>Genomic analysis of 38 Legionella species identifies large and diverse effector repertoires.</title>
        <authorList>
            <person name="Burstein D."/>
            <person name="Amaro F."/>
            <person name="Zusman T."/>
            <person name="Lifshitz Z."/>
            <person name="Cohen O."/>
            <person name="Gilbert J.A."/>
            <person name="Pupko T."/>
            <person name="Shuman H.A."/>
            <person name="Segal G."/>
        </authorList>
    </citation>
    <scope>NUCLEOTIDE SEQUENCE [LARGE SCALE GENOMIC DNA]</scope>
    <source>
        <strain evidence="5 7">SC-18-C9</strain>
    </source>
</reference>
<keyword evidence="2" id="KW-0645">Protease</keyword>
<dbReference type="NCBIfam" id="TIGR00072">
    <property type="entry name" value="hydrog_prot"/>
    <property type="match status" value="1"/>
</dbReference>
<keyword evidence="4" id="KW-0378">Hydrolase</keyword>
<evidence type="ECO:0000313" key="6">
    <source>
        <dbReference type="EMBL" id="STY22344.1"/>
    </source>
</evidence>
<dbReference type="EMBL" id="LNYZ01000003">
    <property type="protein sequence ID" value="KTD80262.1"/>
    <property type="molecule type" value="Genomic_DNA"/>
</dbReference>
<proteinExistence type="inferred from homology"/>
<comment type="similarity">
    <text evidence="1">Belongs to the peptidase A31 family.</text>
</comment>
<dbReference type="RefSeq" id="WP_058476117.1">
    <property type="nucleotide sequence ID" value="NZ_CAAAIO010000025.1"/>
</dbReference>
<gene>
    <name evidence="6" type="primary">vhtD</name>
    <name evidence="5" type="ORF">Lstg_0524</name>
    <name evidence="6" type="ORF">NCTC11991_00929</name>
</gene>
<dbReference type="Proteomes" id="UP000255110">
    <property type="component" value="Unassembled WGS sequence"/>
</dbReference>
<evidence type="ECO:0000256" key="4">
    <source>
        <dbReference type="ARBA" id="ARBA00022801"/>
    </source>
</evidence>
<sequence>MTIIKVLGVGSPFGDDQVGWKVVEELKHQLSIDTDVSPFVVIERCDRPGVRLIELMSGFNTVFIIDAVKSGNAIGTIHRFQKEALLDSAPGFSTHDLGIIQALQLASALNELPDNLLFYGIEIDVITFDTTLSLHVENAITDLALQLKNEIVAWVQR</sequence>
<dbReference type="Pfam" id="PF01750">
    <property type="entry name" value="HycI"/>
    <property type="match status" value="1"/>
</dbReference>
<accession>A0A378L6I4</accession>